<feature type="coiled-coil region" evidence="1">
    <location>
        <begin position="109"/>
        <end position="164"/>
    </location>
</feature>
<evidence type="ECO:0000313" key="4">
    <source>
        <dbReference type="Proteomes" id="UP000246121"/>
    </source>
</evidence>
<dbReference type="VEuPathDB" id="TriTrypDB:TcYC6_0044310"/>
<comment type="caution">
    <text evidence="3">The sequence shown here is derived from an EMBL/GenBank/DDBJ whole genome shotgun (WGS) entry which is preliminary data.</text>
</comment>
<dbReference type="VEuPathDB" id="TriTrypDB:C4B63_70g73"/>
<proteinExistence type="predicted"/>
<dbReference type="VEuPathDB" id="TriTrypDB:BCY84_12941"/>
<accession>A0A2V2UWL7</accession>
<dbReference type="VEuPathDB" id="TriTrypDB:TcCLB.506777.24"/>
<evidence type="ECO:0000313" key="3">
    <source>
        <dbReference type="EMBL" id="PWU88635.1"/>
    </source>
</evidence>
<organism evidence="3 4">
    <name type="scientific">Trypanosoma cruzi</name>
    <dbReference type="NCBI Taxonomy" id="5693"/>
    <lineage>
        <taxon>Eukaryota</taxon>
        <taxon>Discoba</taxon>
        <taxon>Euglenozoa</taxon>
        <taxon>Kinetoplastea</taxon>
        <taxon>Metakinetoplastina</taxon>
        <taxon>Trypanosomatida</taxon>
        <taxon>Trypanosomatidae</taxon>
        <taxon>Trypanosoma</taxon>
        <taxon>Schizotrypanum</taxon>
    </lineage>
</organism>
<sequence>MSVADRLRAFRYATSAREVPWNHVRSVDVAAHRVQEPDLCLMKNLISLLSDCNLASATSPTTSSADAYQLLSVMQLALQFTLWSQSILKEQLVEKQSGAAVQQINLQYVEGLEKKLEKSHQEAIKLREERDNIQIASRSLEHRLTQTEAKIRYLEKDLEFERRRVSETMSLFATRLQKRH</sequence>
<dbReference type="VEuPathDB" id="TriTrypDB:TcBrA4_0089450"/>
<evidence type="ECO:0000259" key="2">
    <source>
        <dbReference type="Pfam" id="PF13815"/>
    </source>
</evidence>
<dbReference type="VEuPathDB" id="TriTrypDB:C3747_44g20"/>
<dbReference type="InterPro" id="IPR032714">
    <property type="entry name" value="DZIP1_N"/>
</dbReference>
<dbReference type="OrthoDB" id="267648at2759"/>
<dbReference type="EMBL" id="PRFA01000070">
    <property type="protein sequence ID" value="PWU88635.1"/>
    <property type="molecule type" value="Genomic_DNA"/>
</dbReference>
<dbReference type="AlphaFoldDB" id="A0A2V2UWL7"/>
<dbReference type="VEuPathDB" id="TriTrypDB:TcCL_ESM12284"/>
<gene>
    <name evidence="3" type="ORF">C4B63_70g73</name>
</gene>
<dbReference type="VEuPathDB" id="TriTrypDB:TCDM_14054"/>
<reference evidence="3 4" key="1">
    <citation type="journal article" date="2018" name="Microb. Genom.">
        <title>Expanding an expanded genome: long-read sequencing of Trypanosoma cruzi.</title>
        <authorList>
            <person name="Berna L."/>
            <person name="Rodriguez M."/>
            <person name="Chiribao M.L."/>
            <person name="Parodi-Talice A."/>
            <person name="Pita S."/>
            <person name="Rijo G."/>
            <person name="Alvarez-Valin F."/>
            <person name="Robello C."/>
        </authorList>
    </citation>
    <scope>NUCLEOTIDE SEQUENCE [LARGE SCALE GENOMIC DNA]</scope>
    <source>
        <strain evidence="3 4">Dm28c</strain>
    </source>
</reference>
<feature type="domain" description="Cilium assembly protein DZIP1 N-terminal" evidence="2">
    <location>
        <begin position="10"/>
        <end position="129"/>
    </location>
</feature>
<name>A0A2V2UWL7_TRYCR</name>
<protein>
    <recommendedName>
        <fullName evidence="2">Cilium assembly protein DZIP1 N-terminal domain-containing protein</fullName>
    </recommendedName>
</protein>
<dbReference type="VEuPathDB" id="TriTrypDB:TcG_03406"/>
<evidence type="ECO:0000256" key="1">
    <source>
        <dbReference type="SAM" id="Coils"/>
    </source>
</evidence>
<dbReference type="Proteomes" id="UP000246121">
    <property type="component" value="Unassembled WGS sequence"/>
</dbReference>
<dbReference type="Pfam" id="PF13815">
    <property type="entry name" value="Dzip-like_N"/>
    <property type="match status" value="1"/>
</dbReference>
<keyword evidence="1" id="KW-0175">Coiled coil</keyword>